<evidence type="ECO:0000313" key="2">
    <source>
        <dbReference type="EMBL" id="MEW9503394.1"/>
    </source>
</evidence>
<organism evidence="2 3">
    <name type="scientific">Jeotgalibacillus marinus</name>
    <dbReference type="NCBI Taxonomy" id="86667"/>
    <lineage>
        <taxon>Bacteria</taxon>
        <taxon>Bacillati</taxon>
        <taxon>Bacillota</taxon>
        <taxon>Bacilli</taxon>
        <taxon>Bacillales</taxon>
        <taxon>Caryophanaceae</taxon>
        <taxon>Jeotgalibacillus</taxon>
    </lineage>
</organism>
<evidence type="ECO:0000313" key="3">
    <source>
        <dbReference type="Proteomes" id="UP001556040"/>
    </source>
</evidence>
<feature type="signal peptide" evidence="1">
    <location>
        <begin position="1"/>
        <end position="25"/>
    </location>
</feature>
<keyword evidence="1" id="KW-0732">Signal</keyword>
<feature type="chain" id="PRO_5047301493" description="Bulb-type lectin domain-containing protein" evidence="1">
    <location>
        <begin position="26"/>
        <end position="679"/>
    </location>
</feature>
<keyword evidence="3" id="KW-1185">Reference proteome</keyword>
<evidence type="ECO:0008006" key="4">
    <source>
        <dbReference type="Google" id="ProtNLM"/>
    </source>
</evidence>
<sequence length="679" mass="76423">MKKMIKLFMALLLIFTLNTPVGAYASTEEEQLEHLDINELSSNDSYTMGENPSITVLDNGLVVSVNDRDGKLSYQLGEYEEDKMHWTPSVEYGGGEKPTISTLDNGDIIEVHEGGNHELHYNLGRYEDGTINWYSVNNFYGLGDHPNVEVLTTGDIVLVFEGQQVDNTGVYYEYGTFENDKVTWYKNGIEYDKGLQPSVTALANGQLLKTHKSVSDSYLWASVNRSSVDNHSVSVIGAAYEFEPHSSNNPVTIQLDNGSILSMFDSNQSNGTWNQMGKVEYYPGWGSGAVGEASWVDPKSDTYTHFHGKNNDVVQLQNGLLLNVHEDHDSDEINYVIGRYDDNSNRVFWGDHVPLEYLNIDETSAEAIYNSIGQKPSMTVLDNGLVLAVSYRHQWITPKMYYQLGEYLDGKMYWTDPKEYDNGANPSIATLPNGDVIEVHSNHNNGGDTTKHLYYNLGKYENGSINWYSIGNKYDRGLLPKITVTSDGDIVEVHSSGNARASGKLFYNYGSIINIDSDKVDISWGTIGEEYGAGYEASVSASADGLVLKTRKSNDDDGHLWYSINEPDRTNNTLDRIGSSMLWEPHDVNSPVSYQLDNGEVLMMFHRGISTWFQMASYRYGHLLFETPTINDFDGQFNDVVQLKNGLILNVHEVPKHTDKLRYVLGEYDEEQKRITWLE</sequence>
<evidence type="ECO:0000256" key="1">
    <source>
        <dbReference type="SAM" id="SignalP"/>
    </source>
</evidence>
<accession>A0ABV3Q801</accession>
<name>A0ABV3Q801_9BACL</name>
<comment type="caution">
    <text evidence="2">The sequence shown here is derived from an EMBL/GenBank/DDBJ whole genome shotgun (WGS) entry which is preliminary data.</text>
</comment>
<gene>
    <name evidence="2" type="ORF">AB1471_16635</name>
</gene>
<dbReference type="Proteomes" id="UP001556040">
    <property type="component" value="Unassembled WGS sequence"/>
</dbReference>
<protein>
    <recommendedName>
        <fullName evidence="4">Bulb-type lectin domain-containing protein</fullName>
    </recommendedName>
</protein>
<dbReference type="EMBL" id="JBFMIA010000043">
    <property type="protein sequence ID" value="MEW9503394.1"/>
    <property type="molecule type" value="Genomic_DNA"/>
</dbReference>
<proteinExistence type="predicted"/>
<dbReference type="RefSeq" id="WP_367780880.1">
    <property type="nucleotide sequence ID" value="NZ_JBFMIA010000043.1"/>
</dbReference>
<reference evidence="2 3" key="1">
    <citation type="journal article" date="1979" name="Int. J. Syst. Evol. Microbiol.">
        <title>Bacillus globisporus subsp. marinus subsp. nov.</title>
        <authorList>
            <person name="Liu H."/>
        </authorList>
    </citation>
    <scope>NUCLEOTIDE SEQUENCE [LARGE SCALE GENOMIC DNA]</scope>
    <source>
        <strain evidence="2 3">DSM 1297</strain>
    </source>
</reference>